<feature type="repeat" description="Cell wall-binding" evidence="2">
    <location>
        <begin position="511"/>
        <end position="532"/>
    </location>
</feature>
<keyword evidence="5" id="KW-1185">Reference proteome</keyword>
<dbReference type="Gene3D" id="2.10.270.10">
    <property type="entry name" value="Cholin Binding"/>
    <property type="match status" value="1"/>
</dbReference>
<feature type="repeat" description="Cell wall-binding" evidence="2">
    <location>
        <begin position="488"/>
        <end position="509"/>
    </location>
</feature>
<evidence type="ECO:0000256" key="3">
    <source>
        <dbReference type="SAM" id="SignalP"/>
    </source>
</evidence>
<evidence type="ECO:0000256" key="1">
    <source>
        <dbReference type="ARBA" id="ARBA00022737"/>
    </source>
</evidence>
<dbReference type="PROSITE" id="PS51170">
    <property type="entry name" value="CW"/>
    <property type="match status" value="7"/>
</dbReference>
<dbReference type="RefSeq" id="WP_134744556.1">
    <property type="nucleotide sequence ID" value="NZ_JBFNGE010000184.1"/>
</dbReference>
<dbReference type="InterPro" id="IPR018337">
    <property type="entry name" value="Cell_wall/Cho-bd_repeat"/>
</dbReference>
<dbReference type="Gene3D" id="2.20.120.10">
    <property type="entry name" value="Multimodular pneumococcal cell wall endolysin, domain 3"/>
    <property type="match status" value="2"/>
</dbReference>
<protein>
    <submittedName>
        <fullName evidence="4">N-acetylmuramoyl-L-alanine amidase family protein</fullName>
    </submittedName>
</protein>
<comment type="caution">
    <text evidence="4">The sequence shown here is derived from an EMBL/GenBank/DDBJ whole genome shotgun (WGS) entry which is preliminary data.</text>
</comment>
<dbReference type="Pfam" id="PF01473">
    <property type="entry name" value="Choline_bind_1"/>
    <property type="match status" value="7"/>
</dbReference>
<dbReference type="Proteomes" id="UP000297454">
    <property type="component" value="Unassembled WGS sequence"/>
</dbReference>
<proteinExistence type="predicted"/>
<feature type="repeat" description="Cell wall-binding" evidence="2">
    <location>
        <begin position="442"/>
        <end position="463"/>
    </location>
</feature>
<feature type="repeat" description="Cell wall-binding" evidence="2">
    <location>
        <begin position="465"/>
        <end position="486"/>
    </location>
</feature>
<evidence type="ECO:0000313" key="4">
    <source>
        <dbReference type="EMBL" id="TFF66555.1"/>
    </source>
</evidence>
<organism evidence="4 5">
    <name type="scientific">Helcococcus ovis</name>
    <dbReference type="NCBI Taxonomy" id="72026"/>
    <lineage>
        <taxon>Bacteria</taxon>
        <taxon>Bacillati</taxon>
        <taxon>Bacillota</taxon>
        <taxon>Tissierellia</taxon>
        <taxon>Tissierellales</taxon>
        <taxon>Peptoniphilaceae</taxon>
        <taxon>Helcococcus</taxon>
    </lineage>
</organism>
<evidence type="ECO:0000313" key="5">
    <source>
        <dbReference type="Proteomes" id="UP000297454"/>
    </source>
</evidence>
<dbReference type="AlphaFoldDB" id="A0A4R9C3E8"/>
<dbReference type="EMBL" id="SCFR01000009">
    <property type="protein sequence ID" value="TFF66555.1"/>
    <property type="molecule type" value="Genomic_DNA"/>
</dbReference>
<dbReference type="SUPFAM" id="SSF69360">
    <property type="entry name" value="Cell wall binding repeat"/>
    <property type="match status" value="1"/>
</dbReference>
<feature type="chain" id="PRO_5043195205" evidence="3">
    <location>
        <begin position="24"/>
        <end position="573"/>
    </location>
</feature>
<accession>A0A4R9C3E8</accession>
<gene>
    <name evidence="4" type="ORF">EQF91_03640</name>
</gene>
<reference evidence="4 5" key="1">
    <citation type="submission" date="2019-01" db="EMBL/GenBank/DDBJ databases">
        <title>Draft Genome Sequences of Helcococcus ovis Strains Isolated from the Uterus and Vagina of Dairy Cows with Metritis.</title>
        <authorList>
            <person name="Cunha F."/>
            <person name="Jeon S.J."/>
            <person name="Kutzer P."/>
            <person name="Galvao K.N."/>
        </authorList>
    </citation>
    <scope>NUCLEOTIDE SEQUENCE [LARGE SCALE GENOMIC DNA]</scope>
    <source>
        <strain evidence="4 5">KG-37</strain>
    </source>
</reference>
<feature type="repeat" description="Cell wall-binding" evidence="2">
    <location>
        <begin position="398"/>
        <end position="417"/>
    </location>
</feature>
<feature type="signal peptide" evidence="3">
    <location>
        <begin position="1"/>
        <end position="23"/>
    </location>
</feature>
<sequence length="573" mass="67570">MKKLLIGLSILTFLLLPGKGVIANQDDKDIKEKITLNAKSEKEKNKDEAKITRITINDKEFTDKIEEVEFPYEIKIYTSKKANEKSHLSSQIKILKNGYEVKNNIKVNDDHIIVKPVEALLNGEKYKLEIGKYLTTNENIKEYFLNTFKGKLEFKAKSKFTEDLKLEKALINDNKDIIKNKNYILMNSDKKISLYFNQPVSLEGFNKSDVDGNSQGIYMVKNSERKHSTDARLTDEKFEIIEQDGKYKSKITFTMVGKLSYVDSLNEPLAKNSKYTITIEDSIKNANKKSLSENKTLTLNTGDLEAKKWKLEIKDAKFIEPKNEGSKIEIVGGTKVVLEAPQKQGYVFTHWSDPHYLKDDFSQAYKDIIKNINNKKLEFTMPNTDLYIYPEYKKINNKKGWVDLENSWYYIDNNGNMLKSEWIYDKKYSSWYYLNDNGKMAKSEWIYDKKYSSWYYLNDNGKMAKSEWIYDKKYSSWYYLNDNGKMAKSEWIYDKKYSSWYYLNDNGKMAKSEWIYDKKYASWYYLNDNGKMAKSQWVKHTDNEWYYLLDNGKMAKSMLIDKWKVNSKGIWVR</sequence>
<feature type="repeat" description="Cell wall-binding" evidence="2">
    <location>
        <begin position="419"/>
        <end position="440"/>
    </location>
</feature>
<evidence type="ECO:0000256" key="2">
    <source>
        <dbReference type="PROSITE-ProRule" id="PRU00591"/>
    </source>
</evidence>
<keyword evidence="3" id="KW-0732">Signal</keyword>
<keyword evidence="1" id="KW-0677">Repeat</keyword>
<name>A0A4R9C3E8_9FIRM</name>
<feature type="repeat" description="Cell wall-binding" evidence="2">
    <location>
        <begin position="534"/>
        <end position="554"/>
    </location>
</feature>